<keyword evidence="2" id="KW-1185">Reference proteome</keyword>
<dbReference type="AlphaFoldDB" id="A0A3P3U0C0"/>
<organism evidence="1 2">
    <name type="scientific">Paenibacillus oralis</name>
    <dbReference type="NCBI Taxonomy" id="2490856"/>
    <lineage>
        <taxon>Bacteria</taxon>
        <taxon>Bacillati</taxon>
        <taxon>Bacillota</taxon>
        <taxon>Bacilli</taxon>
        <taxon>Bacillales</taxon>
        <taxon>Paenibacillaceae</taxon>
        <taxon>Paenibacillus</taxon>
    </lineage>
</organism>
<gene>
    <name evidence="1" type="ORF">EHV15_13345</name>
</gene>
<name>A0A3P3U0C0_9BACL</name>
<reference evidence="1 2" key="1">
    <citation type="submission" date="2018-11" db="EMBL/GenBank/DDBJ databases">
        <title>Genome sequencing of Paenibacillus sp. KCOM 3021 (= ChDC PVNT-B20).</title>
        <authorList>
            <person name="Kook J.-K."/>
            <person name="Park S.-N."/>
            <person name="Lim Y.K."/>
        </authorList>
    </citation>
    <scope>NUCLEOTIDE SEQUENCE [LARGE SCALE GENOMIC DNA]</scope>
    <source>
        <strain evidence="1 2">KCOM 3021</strain>
    </source>
</reference>
<proteinExistence type="predicted"/>
<dbReference type="RefSeq" id="WP_128631640.1">
    <property type="nucleotide sequence ID" value="NZ_RRCN01000001.1"/>
</dbReference>
<dbReference type="Proteomes" id="UP000267017">
    <property type="component" value="Unassembled WGS sequence"/>
</dbReference>
<protein>
    <submittedName>
        <fullName evidence="1">Uncharacterized protein</fullName>
    </submittedName>
</protein>
<dbReference type="OrthoDB" id="2643026at2"/>
<accession>A0A3P3U0C0</accession>
<dbReference type="EMBL" id="RRCN01000001">
    <property type="protein sequence ID" value="RRJ63807.1"/>
    <property type="molecule type" value="Genomic_DNA"/>
</dbReference>
<comment type="caution">
    <text evidence="1">The sequence shown here is derived from an EMBL/GenBank/DDBJ whole genome shotgun (WGS) entry which is preliminary data.</text>
</comment>
<evidence type="ECO:0000313" key="2">
    <source>
        <dbReference type="Proteomes" id="UP000267017"/>
    </source>
</evidence>
<evidence type="ECO:0000313" key="1">
    <source>
        <dbReference type="EMBL" id="RRJ63807.1"/>
    </source>
</evidence>
<sequence length="71" mass="8075">MAEQKRRLTNDPEELLKAKHADNEHKQQFTNFAHSVTGGAEAADPGKVVGEEHREPDTQNYMKTVENRTLE</sequence>